<protein>
    <submittedName>
        <fullName evidence="2">Uncharacterized protein</fullName>
    </submittedName>
</protein>
<dbReference type="HOGENOM" id="CLU_1889159_0_0_1"/>
<name>A0A0E0R576_ORYRU</name>
<feature type="compositionally biased region" description="Gly residues" evidence="1">
    <location>
        <begin position="29"/>
        <end position="44"/>
    </location>
</feature>
<feature type="region of interest" description="Disordered" evidence="1">
    <location>
        <begin position="19"/>
        <end position="46"/>
    </location>
</feature>
<keyword evidence="3" id="KW-1185">Reference proteome</keyword>
<evidence type="ECO:0000313" key="3">
    <source>
        <dbReference type="Proteomes" id="UP000008022"/>
    </source>
</evidence>
<reference evidence="2" key="2">
    <citation type="submission" date="2015-06" db="UniProtKB">
        <authorList>
            <consortium name="EnsemblPlants"/>
        </authorList>
    </citation>
    <scope>IDENTIFICATION</scope>
</reference>
<organism evidence="2 3">
    <name type="scientific">Oryza rufipogon</name>
    <name type="common">Brownbeard rice</name>
    <name type="synonym">Asian wild rice</name>
    <dbReference type="NCBI Taxonomy" id="4529"/>
    <lineage>
        <taxon>Eukaryota</taxon>
        <taxon>Viridiplantae</taxon>
        <taxon>Streptophyta</taxon>
        <taxon>Embryophyta</taxon>
        <taxon>Tracheophyta</taxon>
        <taxon>Spermatophyta</taxon>
        <taxon>Magnoliopsida</taxon>
        <taxon>Liliopsida</taxon>
        <taxon>Poales</taxon>
        <taxon>Poaceae</taxon>
        <taxon>BOP clade</taxon>
        <taxon>Oryzoideae</taxon>
        <taxon>Oryzeae</taxon>
        <taxon>Oryzinae</taxon>
        <taxon>Oryza</taxon>
    </lineage>
</organism>
<sequence>MAAASIDGACRCELLQRKHQGTRHARGSDNGGASGSGDDGGARSGNGTMFSLHSHVTNIYAYPLLSMISGAPAPTLIYDAAIIMDPRRLVVACLLMISDAILAALPQAASRGAGANRRDEQRLPSSPAACYLQIE</sequence>
<evidence type="ECO:0000256" key="1">
    <source>
        <dbReference type="SAM" id="MobiDB-lite"/>
    </source>
</evidence>
<evidence type="ECO:0000313" key="2">
    <source>
        <dbReference type="EnsemblPlants" id="ORUFI11G05460.1"/>
    </source>
</evidence>
<dbReference type="Gramene" id="ORUFI11G05460.1">
    <property type="protein sequence ID" value="ORUFI11G05460.1"/>
    <property type="gene ID" value="ORUFI11G05460"/>
</dbReference>
<reference evidence="3" key="1">
    <citation type="submission" date="2013-06" db="EMBL/GenBank/DDBJ databases">
        <authorList>
            <person name="Zhao Q."/>
        </authorList>
    </citation>
    <scope>NUCLEOTIDE SEQUENCE</scope>
    <source>
        <strain evidence="3">cv. W1943</strain>
    </source>
</reference>
<accession>A0A0E0R576</accession>
<dbReference type="EnsemblPlants" id="ORUFI11G05460.1">
    <property type="protein sequence ID" value="ORUFI11G05460.1"/>
    <property type="gene ID" value="ORUFI11G05460"/>
</dbReference>
<proteinExistence type="predicted"/>
<dbReference type="AlphaFoldDB" id="A0A0E0R576"/>
<dbReference type="Proteomes" id="UP000008022">
    <property type="component" value="Unassembled WGS sequence"/>
</dbReference>